<dbReference type="PANTHER" id="PTHR43537:SF20">
    <property type="entry name" value="HTH-TYPE TRANSCRIPTIONAL REPRESSOR GLAR"/>
    <property type="match status" value="1"/>
</dbReference>
<dbReference type="InterPro" id="IPR036388">
    <property type="entry name" value="WH-like_DNA-bd_sf"/>
</dbReference>
<dbReference type="PROSITE" id="PS50949">
    <property type="entry name" value="HTH_GNTR"/>
    <property type="match status" value="1"/>
</dbReference>
<dbReference type="InterPro" id="IPR008920">
    <property type="entry name" value="TF_FadR/GntR_C"/>
</dbReference>
<dbReference type="RefSeq" id="WP_195802486.1">
    <property type="nucleotide sequence ID" value="NZ_CP061379.1"/>
</dbReference>
<dbReference type="Pfam" id="PF07729">
    <property type="entry name" value="FCD"/>
    <property type="match status" value="1"/>
</dbReference>
<feature type="domain" description="HTH gntR-type" evidence="4">
    <location>
        <begin position="13"/>
        <end position="80"/>
    </location>
</feature>
<reference evidence="5 6" key="1">
    <citation type="submission" date="2020-09" db="EMBL/GenBank/DDBJ databases">
        <title>Complete genomes of bradyrhizobia occurring on native shrubby legumes in Australia.</title>
        <authorList>
            <person name="Lafay B."/>
        </authorList>
    </citation>
    <scope>NUCLEOTIDE SEQUENCE [LARGE SCALE GENOMIC DNA]</scope>
    <source>
        <strain evidence="5 6">BDV5040</strain>
    </source>
</reference>
<dbReference type="SUPFAM" id="SSF46785">
    <property type="entry name" value="Winged helix' DNA-binding domain"/>
    <property type="match status" value="1"/>
</dbReference>
<evidence type="ECO:0000256" key="2">
    <source>
        <dbReference type="ARBA" id="ARBA00023125"/>
    </source>
</evidence>
<organism evidence="5 6">
    <name type="scientific">Bradyrhizobium commune</name>
    <dbReference type="NCBI Taxonomy" id="83627"/>
    <lineage>
        <taxon>Bacteria</taxon>
        <taxon>Pseudomonadati</taxon>
        <taxon>Pseudomonadota</taxon>
        <taxon>Alphaproteobacteria</taxon>
        <taxon>Hyphomicrobiales</taxon>
        <taxon>Nitrobacteraceae</taxon>
        <taxon>Bradyrhizobium</taxon>
    </lineage>
</organism>
<evidence type="ECO:0000256" key="3">
    <source>
        <dbReference type="ARBA" id="ARBA00023163"/>
    </source>
</evidence>
<keyword evidence="3" id="KW-0804">Transcription</keyword>
<dbReference type="EMBL" id="CP061379">
    <property type="protein sequence ID" value="QPF92967.1"/>
    <property type="molecule type" value="Genomic_DNA"/>
</dbReference>
<evidence type="ECO:0000259" key="4">
    <source>
        <dbReference type="PROSITE" id="PS50949"/>
    </source>
</evidence>
<sequence>MKEPGEDGAAPAITRTSAIYERLRRDIIQGTLVPGEKLRIEVLRAKYDVGGTPLREAMNRLSVEGLCTQSEQKGFRVTPVSADDLLELTRTRCWINEVGLRESIARGGRDWEEHVLLSLHRLSRIPIVVDNSRMNPDWSELHRVFHAALLAGCGSRWLMDFNDLLFDCAERYRNLLAVMGTVRDVHGEHRAIAEAAIERKTALAVGLLNDHYEKTSGTLLRAIESGGLTGR</sequence>
<dbReference type="GO" id="GO:0003700">
    <property type="term" value="F:DNA-binding transcription factor activity"/>
    <property type="evidence" value="ECO:0007669"/>
    <property type="project" value="InterPro"/>
</dbReference>
<dbReference type="Proteomes" id="UP000594621">
    <property type="component" value="Chromosome"/>
</dbReference>
<gene>
    <name evidence="5" type="ORF">IC761_06710</name>
</gene>
<accession>A0A7S9D8A0</accession>
<dbReference type="KEGG" id="bcou:IC761_06710"/>
<protein>
    <submittedName>
        <fullName evidence="5">GntR family transcriptional regulator</fullName>
    </submittedName>
</protein>
<proteinExistence type="predicted"/>
<keyword evidence="2" id="KW-0238">DNA-binding</keyword>
<keyword evidence="6" id="KW-1185">Reference proteome</keyword>
<dbReference type="PANTHER" id="PTHR43537">
    <property type="entry name" value="TRANSCRIPTIONAL REGULATOR, GNTR FAMILY"/>
    <property type="match status" value="1"/>
</dbReference>
<name>A0A7S9D8A0_9BRAD</name>
<dbReference type="SMART" id="SM00345">
    <property type="entry name" value="HTH_GNTR"/>
    <property type="match status" value="1"/>
</dbReference>
<evidence type="ECO:0000313" key="6">
    <source>
        <dbReference type="Proteomes" id="UP000594621"/>
    </source>
</evidence>
<dbReference type="SMART" id="SM00895">
    <property type="entry name" value="FCD"/>
    <property type="match status" value="1"/>
</dbReference>
<dbReference type="AlphaFoldDB" id="A0A7S9D8A0"/>
<dbReference type="InterPro" id="IPR036390">
    <property type="entry name" value="WH_DNA-bd_sf"/>
</dbReference>
<dbReference type="GO" id="GO:0003677">
    <property type="term" value="F:DNA binding"/>
    <property type="evidence" value="ECO:0007669"/>
    <property type="project" value="UniProtKB-KW"/>
</dbReference>
<dbReference type="InterPro" id="IPR011711">
    <property type="entry name" value="GntR_C"/>
</dbReference>
<evidence type="ECO:0000256" key="1">
    <source>
        <dbReference type="ARBA" id="ARBA00023015"/>
    </source>
</evidence>
<dbReference type="InterPro" id="IPR000524">
    <property type="entry name" value="Tscrpt_reg_HTH_GntR"/>
</dbReference>
<dbReference type="Gene3D" id="1.20.120.530">
    <property type="entry name" value="GntR ligand-binding domain-like"/>
    <property type="match status" value="1"/>
</dbReference>
<keyword evidence="1" id="KW-0805">Transcription regulation</keyword>
<dbReference type="Gene3D" id="1.10.10.10">
    <property type="entry name" value="Winged helix-like DNA-binding domain superfamily/Winged helix DNA-binding domain"/>
    <property type="match status" value="1"/>
</dbReference>
<dbReference type="SUPFAM" id="SSF48008">
    <property type="entry name" value="GntR ligand-binding domain-like"/>
    <property type="match status" value="1"/>
</dbReference>
<evidence type="ECO:0000313" key="5">
    <source>
        <dbReference type="EMBL" id="QPF92967.1"/>
    </source>
</evidence>
<dbReference type="Pfam" id="PF00392">
    <property type="entry name" value="GntR"/>
    <property type="match status" value="1"/>
</dbReference>